<comment type="caution">
    <text evidence="2">The sequence shown here is derived from an EMBL/GenBank/DDBJ whole genome shotgun (WGS) entry which is preliminary data.</text>
</comment>
<keyword evidence="7" id="KW-1185">Reference proteome</keyword>
<evidence type="ECO:0000313" key="5">
    <source>
        <dbReference type="EMBL" id="CAF4309472.1"/>
    </source>
</evidence>
<accession>A0A817YTF4</accession>
<dbReference type="PROSITE" id="PS50304">
    <property type="entry name" value="TUDOR"/>
    <property type="match status" value="1"/>
</dbReference>
<dbReference type="Proteomes" id="UP000663873">
    <property type="component" value="Unassembled WGS sequence"/>
</dbReference>
<dbReference type="Proteomes" id="UP000663851">
    <property type="component" value="Unassembled WGS sequence"/>
</dbReference>
<dbReference type="EMBL" id="CAJNYD010004787">
    <property type="protein sequence ID" value="CAF3631132.1"/>
    <property type="molecule type" value="Genomic_DNA"/>
</dbReference>
<dbReference type="Gene3D" id="2.40.50.90">
    <property type="match status" value="1"/>
</dbReference>
<dbReference type="PANTHER" id="PTHR22948:SF29">
    <property type="entry name" value="FI02030P-RELATED"/>
    <property type="match status" value="1"/>
</dbReference>
<organism evidence="2 6">
    <name type="scientific">Rotaria socialis</name>
    <dbReference type="NCBI Taxonomy" id="392032"/>
    <lineage>
        <taxon>Eukaryota</taxon>
        <taxon>Metazoa</taxon>
        <taxon>Spiralia</taxon>
        <taxon>Gnathifera</taxon>
        <taxon>Rotifera</taxon>
        <taxon>Eurotatoria</taxon>
        <taxon>Bdelloidea</taxon>
        <taxon>Philodinida</taxon>
        <taxon>Philodinidae</taxon>
        <taxon>Rotaria</taxon>
    </lineage>
</organism>
<dbReference type="SUPFAM" id="SSF63748">
    <property type="entry name" value="Tudor/PWWP/MBT"/>
    <property type="match status" value="1"/>
</dbReference>
<gene>
    <name evidence="4" type="ORF">HFQ381_LOCUS9233</name>
    <name evidence="3" type="ORF">LUA448_LOCUS31929</name>
    <name evidence="2" type="ORF">TIS948_LOCUS26067</name>
    <name evidence="5" type="ORF">UJA718_LOCUS13167</name>
</gene>
<dbReference type="OrthoDB" id="10069557at2759"/>
<evidence type="ECO:0000259" key="1">
    <source>
        <dbReference type="PROSITE" id="PS50304"/>
    </source>
</evidence>
<feature type="domain" description="Tudor" evidence="1">
    <location>
        <begin position="336"/>
        <end position="395"/>
    </location>
</feature>
<evidence type="ECO:0000313" key="4">
    <source>
        <dbReference type="EMBL" id="CAF4231040.1"/>
    </source>
</evidence>
<dbReference type="AlphaFoldDB" id="A0A817YTF4"/>
<dbReference type="Proteomes" id="UP000663825">
    <property type="component" value="Unassembled WGS sequence"/>
</dbReference>
<dbReference type="EMBL" id="CAJNXB010004577">
    <property type="protein sequence ID" value="CAF3382354.1"/>
    <property type="molecule type" value="Genomic_DNA"/>
</dbReference>
<dbReference type="InterPro" id="IPR050621">
    <property type="entry name" value="Tudor_domain_containing"/>
</dbReference>
<dbReference type="EMBL" id="CAJOBP010001763">
    <property type="protein sequence ID" value="CAF4309472.1"/>
    <property type="molecule type" value="Genomic_DNA"/>
</dbReference>
<reference evidence="2" key="1">
    <citation type="submission" date="2021-02" db="EMBL/GenBank/DDBJ databases">
        <authorList>
            <person name="Nowell W R."/>
        </authorList>
    </citation>
    <scope>NUCLEOTIDE SEQUENCE</scope>
</reference>
<dbReference type="SMART" id="SM00333">
    <property type="entry name" value="TUDOR"/>
    <property type="match status" value="1"/>
</dbReference>
<evidence type="ECO:0000313" key="3">
    <source>
        <dbReference type="EMBL" id="CAF3631132.1"/>
    </source>
</evidence>
<dbReference type="Pfam" id="PF00567">
    <property type="entry name" value="TUDOR"/>
    <property type="match status" value="1"/>
</dbReference>
<dbReference type="InterPro" id="IPR035437">
    <property type="entry name" value="SNase_OB-fold_sf"/>
</dbReference>
<dbReference type="EMBL" id="CAJOBO010000478">
    <property type="protein sequence ID" value="CAF4231040.1"/>
    <property type="molecule type" value="Genomic_DNA"/>
</dbReference>
<evidence type="ECO:0000313" key="6">
    <source>
        <dbReference type="Proteomes" id="UP000663825"/>
    </source>
</evidence>
<protein>
    <recommendedName>
        <fullName evidence="1">Tudor domain-containing protein</fullName>
    </recommendedName>
</protein>
<dbReference type="Gene3D" id="2.30.30.140">
    <property type="match status" value="1"/>
</dbReference>
<dbReference type="FunFam" id="2.30.30.140:FF:000018">
    <property type="entry name" value="Serine/threonine-protein kinase 31"/>
    <property type="match status" value="1"/>
</dbReference>
<sequence>MTYESNSTLVIDEIDRLFVIYDRAKEYINKITANIDQQINSWEYRRQIILDQMNPTSSFDFLLPKTQRINELTIEAVQVLCRAEVLMEQVLRIDPRSSVQIPSVPRLTSFSTRSFDNNVSRPITNSVHSRIHHPVSSPSLNSISQQQLPYTESIANNKILGKQALPVPVLRTSQPTPTNRLSLAATQEKAGFKPIEQQRSSTIADTTPRPTPIHPQTAYYPANEGLHFMRSVPQTYPTRSPQSEHGTTSSMIAASTSHMTSNYPQPPRGKVQVKLQRIPPGTKWPQAKIDVVDSLSAFYVENCDPKVRESFERMLENLHDYYSSLEQSNKLMPLENIGIGDFGVAKYNEDDHWYRARVLHCEENDNIRIVFIDFGNIEKINIHDFFPLDKLYTDLPAQAIACTLSEAYPRTPNDNDSIWPQDTVQIFKDAVTDSIVEVTFSKSEEGTEQWPLHFVVITVGNQTVTNLLNLKQRIEPKTNRYIAERLANYLNHQEYILFNVPIGDSDFN</sequence>
<proteinExistence type="predicted"/>
<dbReference type="PANTHER" id="PTHR22948">
    <property type="entry name" value="TUDOR DOMAIN CONTAINING PROTEIN"/>
    <property type="match status" value="1"/>
</dbReference>
<dbReference type="Proteomes" id="UP000663833">
    <property type="component" value="Unassembled WGS sequence"/>
</dbReference>
<name>A0A817YTF4_9BILA</name>
<evidence type="ECO:0000313" key="7">
    <source>
        <dbReference type="Proteomes" id="UP000663873"/>
    </source>
</evidence>
<evidence type="ECO:0000313" key="2">
    <source>
        <dbReference type="EMBL" id="CAF3382354.1"/>
    </source>
</evidence>
<dbReference type="InterPro" id="IPR002999">
    <property type="entry name" value="Tudor"/>
</dbReference>